<accession>E7FQV1</accession>
<dbReference type="Proteomes" id="UP000004099">
    <property type="component" value="Unassembled WGS sequence"/>
</dbReference>
<evidence type="ECO:0000313" key="2">
    <source>
        <dbReference type="Proteomes" id="UP000004099"/>
    </source>
</evidence>
<proteinExistence type="predicted"/>
<feature type="non-terminal residue" evidence="1">
    <location>
        <position position="1"/>
    </location>
</feature>
<dbReference type="HOGENOM" id="CLU_3226363_0_0_9"/>
<gene>
    <name evidence="1" type="ORF">HMPREF0542_11278</name>
</gene>
<dbReference type="AlphaFoldDB" id="E7FQV1"/>
<reference evidence="1 2" key="1">
    <citation type="submission" date="2011-01" db="EMBL/GenBank/DDBJ databases">
        <authorList>
            <person name="Muzny D."/>
            <person name="Qin X."/>
            <person name="Buhay C."/>
            <person name="Dugan-Rocha S."/>
            <person name="Ding Y."/>
            <person name="Chen G."/>
            <person name="Hawes A."/>
            <person name="Holder M."/>
            <person name="Jhangiani S."/>
            <person name="Johnson A."/>
            <person name="Khan Z."/>
            <person name="Li Z."/>
            <person name="Liu W."/>
            <person name="Liu X."/>
            <person name="Perez L."/>
            <person name="Shen H."/>
            <person name="Wang Q."/>
            <person name="Watt J."/>
            <person name="Xi L."/>
            <person name="Xin Y."/>
            <person name="Zhou J."/>
            <person name="Deng J."/>
            <person name="Jiang H."/>
            <person name="Liu Y."/>
            <person name="Qu J."/>
            <person name="Song X.-Z."/>
            <person name="Zhang L."/>
            <person name="Villasana D."/>
            <person name="Johnson A."/>
            <person name="Liu J."/>
            <person name="Liyanage D."/>
            <person name="Lorensuhewa L."/>
            <person name="Robinson T."/>
            <person name="Song A."/>
            <person name="Song B.-B."/>
            <person name="Dinh H."/>
            <person name="Thornton R."/>
            <person name="Coyle M."/>
            <person name="Francisco L."/>
            <person name="Jackson L."/>
            <person name="Javaid M."/>
            <person name="Korchina V."/>
            <person name="Kovar C."/>
            <person name="Mata R."/>
            <person name="Mathew T."/>
            <person name="Ngo R."/>
            <person name="Nguyen L."/>
            <person name="Nguyen N."/>
            <person name="Okwuonu G."/>
            <person name="Ongeri F."/>
            <person name="Pham C."/>
            <person name="Simmons D."/>
            <person name="Wilczek-Boney K."/>
            <person name="Hale W."/>
            <person name="Jakkamsetti A."/>
            <person name="Pham P."/>
            <person name="Ruth R."/>
            <person name="San Lucas F."/>
            <person name="Warren J."/>
            <person name="Zhang J."/>
            <person name="Zhao Z."/>
            <person name="Zhou C."/>
            <person name="Zhu D."/>
            <person name="Lee S."/>
            <person name="Bess C."/>
            <person name="Blankenburg K."/>
            <person name="Forbes L."/>
            <person name="Fu Q."/>
            <person name="Gubbala S."/>
            <person name="Hirani K."/>
            <person name="Jayaseelan J.C."/>
            <person name="Lara F."/>
            <person name="Munidasa M."/>
            <person name="Palculict T."/>
            <person name="Patil S."/>
            <person name="Pu L.-L."/>
            <person name="Saada N."/>
            <person name="Tang L."/>
            <person name="Weissenberger G."/>
            <person name="Zhu Y."/>
            <person name="Hemphill L."/>
            <person name="Shang Y."/>
            <person name="Youmans B."/>
            <person name="Ayvaz T."/>
            <person name="Ross M."/>
            <person name="Santibanez J."/>
            <person name="Aqrawi P."/>
            <person name="Gross S."/>
            <person name="Joshi V."/>
            <person name="Fowler G."/>
            <person name="Nazareth L."/>
            <person name="Reid J."/>
            <person name="Worley K."/>
            <person name="Petrosino J."/>
            <person name="Highlander S."/>
            <person name="Gibbs R."/>
        </authorList>
    </citation>
    <scope>NUCLEOTIDE SEQUENCE [LARGE SCALE GENOMIC DNA]</scope>
    <source>
        <strain evidence="1 2">ATCC 25644</strain>
    </source>
</reference>
<organism evidence="1 2">
    <name type="scientific">Ligilactobacillus ruminis ATCC 25644</name>
    <dbReference type="NCBI Taxonomy" id="525362"/>
    <lineage>
        <taxon>Bacteria</taxon>
        <taxon>Bacillati</taxon>
        <taxon>Bacillota</taxon>
        <taxon>Bacilli</taxon>
        <taxon>Lactobacillales</taxon>
        <taxon>Lactobacillaceae</taxon>
        <taxon>Ligilactobacillus</taxon>
    </lineage>
</organism>
<name>E7FQV1_9LACO</name>
<dbReference type="EMBL" id="ACGS02000040">
    <property type="protein sequence ID" value="EFZ34586.1"/>
    <property type="molecule type" value="Genomic_DNA"/>
</dbReference>
<protein>
    <submittedName>
        <fullName evidence="1">Uncharacterized protein</fullName>
    </submittedName>
</protein>
<sequence>SASAFNQAASQPAALPRLPPCALHLTKQNPRDKMIRGFIKVRFP</sequence>
<evidence type="ECO:0000313" key="1">
    <source>
        <dbReference type="EMBL" id="EFZ34586.1"/>
    </source>
</evidence>
<comment type="caution">
    <text evidence="1">The sequence shown here is derived from an EMBL/GenBank/DDBJ whole genome shotgun (WGS) entry which is preliminary data.</text>
</comment>